<sequence length="145" mass="16112">MSSIQQQAYDYTATPYPAWLFSTSLLATSWFPKSEIPQQAVSPGGFSLFKFKTKPVSALPTKASCLLFGATVGFGGFMIYDNDLVNGSGFVSAWSILYSLVNAKKGIWSLRLWPKVLVGQALFTSLFYGQRFFWADDKRPALKLN</sequence>
<organism evidence="2 3">
    <name type="scientific">Komagataella pastoris</name>
    <name type="common">Yeast</name>
    <name type="synonym">Pichia pastoris</name>
    <dbReference type="NCBI Taxonomy" id="4922"/>
    <lineage>
        <taxon>Eukaryota</taxon>
        <taxon>Fungi</taxon>
        <taxon>Dikarya</taxon>
        <taxon>Ascomycota</taxon>
        <taxon>Saccharomycotina</taxon>
        <taxon>Pichiomycetes</taxon>
        <taxon>Pichiales</taxon>
        <taxon>Pichiaceae</taxon>
        <taxon>Komagataella</taxon>
    </lineage>
</organism>
<evidence type="ECO:0000256" key="1">
    <source>
        <dbReference type="SAM" id="Phobius"/>
    </source>
</evidence>
<dbReference type="AlphaFoldDB" id="A0A1B2JA36"/>
<feature type="transmembrane region" description="Helical" evidence="1">
    <location>
        <begin position="59"/>
        <end position="78"/>
    </location>
</feature>
<reference evidence="2 3" key="1">
    <citation type="submission" date="2016-02" db="EMBL/GenBank/DDBJ databases">
        <title>Comparative genomic and transcriptomic foundation for Pichia pastoris.</title>
        <authorList>
            <person name="Love K.R."/>
            <person name="Shah K.A."/>
            <person name="Whittaker C.A."/>
            <person name="Wu J."/>
            <person name="Bartlett M.C."/>
            <person name="Ma D."/>
            <person name="Leeson R.L."/>
            <person name="Priest M."/>
            <person name="Young S.K."/>
            <person name="Love J.C."/>
        </authorList>
    </citation>
    <scope>NUCLEOTIDE SEQUENCE [LARGE SCALE GENOMIC DNA]</scope>
    <source>
        <strain evidence="2 3">ATCC 28485</strain>
    </source>
</reference>
<dbReference type="PANTHER" id="PTHR28177">
    <property type="entry name" value="ALTERED INHERITANCE OF MITOCHONDRIA PROTEIN 19, MITOCHONDRIAL"/>
    <property type="match status" value="1"/>
</dbReference>
<keyword evidence="1" id="KW-0812">Transmembrane</keyword>
<evidence type="ECO:0000313" key="2">
    <source>
        <dbReference type="EMBL" id="ANZ74904.1"/>
    </source>
</evidence>
<dbReference type="GO" id="GO:0005739">
    <property type="term" value="C:mitochondrion"/>
    <property type="evidence" value="ECO:0007669"/>
    <property type="project" value="TreeGrafter"/>
</dbReference>
<dbReference type="OrthoDB" id="5554402at2759"/>
<dbReference type="EMBL" id="CP014585">
    <property type="protein sequence ID" value="ANZ74904.1"/>
    <property type="molecule type" value="Genomic_DNA"/>
</dbReference>
<protein>
    <submittedName>
        <fullName evidence="2">BA75_02078T0</fullName>
    </submittedName>
</protein>
<dbReference type="Pfam" id="PF10315">
    <property type="entry name" value="Aim19"/>
    <property type="match status" value="1"/>
</dbReference>
<dbReference type="Proteomes" id="UP000094565">
    <property type="component" value="Chromosome 2"/>
</dbReference>
<evidence type="ECO:0000313" key="3">
    <source>
        <dbReference type="Proteomes" id="UP000094565"/>
    </source>
</evidence>
<keyword evidence="1" id="KW-0472">Membrane</keyword>
<keyword evidence="1" id="KW-1133">Transmembrane helix</keyword>
<accession>A0A1B2JA36</accession>
<gene>
    <name evidence="2" type="ORF">ATY40_BA7502078</name>
</gene>
<proteinExistence type="predicted"/>
<dbReference type="PANTHER" id="PTHR28177:SF1">
    <property type="entry name" value="ALTERED INHERITANCE OF MITOCHONDRIA PROTEIN 19, MITOCHONDRIAL"/>
    <property type="match status" value="1"/>
</dbReference>
<dbReference type="InterPro" id="IPR019419">
    <property type="entry name" value="AIM19"/>
</dbReference>
<name>A0A1B2JA36_PICPA</name>
<keyword evidence="3" id="KW-1185">Reference proteome</keyword>